<protein>
    <submittedName>
        <fullName evidence="8">YhgE/Pip domain-containing protein</fullName>
    </submittedName>
</protein>
<dbReference type="Pfam" id="PF12698">
    <property type="entry name" value="ABC2_membrane_3"/>
    <property type="match status" value="2"/>
</dbReference>
<feature type="transmembrane region" description="Helical" evidence="6">
    <location>
        <begin position="596"/>
        <end position="617"/>
    </location>
</feature>
<reference evidence="8 9" key="1">
    <citation type="submission" date="2023-08" db="EMBL/GenBank/DDBJ databases">
        <authorList>
            <person name="Girao M."/>
            <person name="Carvalho M.F."/>
        </authorList>
    </citation>
    <scope>NUCLEOTIDE SEQUENCE [LARGE SCALE GENOMIC DNA]</scope>
    <source>
        <strain evidence="8 9">CT-R113</strain>
    </source>
</reference>
<dbReference type="NCBIfam" id="TIGR03062">
    <property type="entry name" value="pip_yhgE_Cterm"/>
    <property type="match status" value="1"/>
</dbReference>
<dbReference type="InterPro" id="IPR023908">
    <property type="entry name" value="xxxLxxG_rpt"/>
</dbReference>
<feature type="transmembrane region" description="Helical" evidence="6">
    <location>
        <begin position="501"/>
        <end position="521"/>
    </location>
</feature>
<keyword evidence="3 6" id="KW-1133">Transmembrane helix</keyword>
<dbReference type="InterPro" id="IPR017500">
    <property type="entry name" value="Phage_infect_YhgE_N"/>
</dbReference>
<evidence type="ECO:0000259" key="7">
    <source>
        <dbReference type="Pfam" id="PF12698"/>
    </source>
</evidence>
<dbReference type="Proteomes" id="UP001356095">
    <property type="component" value="Unassembled WGS sequence"/>
</dbReference>
<organism evidence="8 9">
    <name type="scientific">Nocardiopsis codii</name>
    <dbReference type="NCBI Taxonomy" id="3065942"/>
    <lineage>
        <taxon>Bacteria</taxon>
        <taxon>Bacillati</taxon>
        <taxon>Actinomycetota</taxon>
        <taxon>Actinomycetes</taxon>
        <taxon>Streptosporangiales</taxon>
        <taxon>Nocardiopsidaceae</taxon>
        <taxon>Nocardiopsis</taxon>
    </lineage>
</organism>
<feature type="transmembrane region" description="Helical" evidence="6">
    <location>
        <begin position="652"/>
        <end position="676"/>
    </location>
</feature>
<feature type="domain" description="ABC-2 type transporter transmembrane" evidence="7">
    <location>
        <begin position="480"/>
        <end position="674"/>
    </location>
</feature>
<feature type="transmembrane region" description="Helical" evidence="6">
    <location>
        <begin position="569"/>
        <end position="590"/>
    </location>
</feature>
<evidence type="ECO:0000256" key="1">
    <source>
        <dbReference type="ARBA" id="ARBA00004141"/>
    </source>
</evidence>
<dbReference type="SUPFAM" id="SSF58104">
    <property type="entry name" value="Methyl-accepting chemotaxis protein (MCP) signaling domain"/>
    <property type="match status" value="1"/>
</dbReference>
<dbReference type="RefSeq" id="WP_330092172.1">
    <property type="nucleotide sequence ID" value="NZ_JAUZMY010000012.1"/>
</dbReference>
<dbReference type="EMBL" id="JAUZMY010000012">
    <property type="protein sequence ID" value="MEE2038391.1"/>
    <property type="molecule type" value="Genomic_DNA"/>
</dbReference>
<evidence type="ECO:0000313" key="8">
    <source>
        <dbReference type="EMBL" id="MEE2038391.1"/>
    </source>
</evidence>
<evidence type="ECO:0000256" key="5">
    <source>
        <dbReference type="SAM" id="MobiDB-lite"/>
    </source>
</evidence>
<feature type="region of interest" description="Disordered" evidence="5">
    <location>
        <begin position="189"/>
        <end position="251"/>
    </location>
</feature>
<feature type="transmembrane region" description="Helical" evidence="6">
    <location>
        <begin position="541"/>
        <end position="562"/>
    </location>
</feature>
<comment type="subcellular location">
    <subcellularLocation>
        <location evidence="1">Membrane</location>
        <topology evidence="1">Multi-pass membrane protein</topology>
    </subcellularLocation>
</comment>
<proteinExistence type="predicted"/>
<keyword evidence="4 6" id="KW-0472">Membrane</keyword>
<feature type="domain" description="ABC-2 type transporter transmembrane" evidence="7">
    <location>
        <begin position="30"/>
        <end position="166"/>
    </location>
</feature>
<sequence length="693" mass="73081">MRPFAVPRLGLLTMRSFLRSPLPTAALAALVLIPLLYSGMYLWSFWDPFGRMQHLPVALVNEDRPVEVDGREMDAGGELTDTLLDRGDLDWHAVDADEAARGVADGDYYVSLTIPSHFSEDLSSPSREREAPVQAVLEAHYNDSNSFIVRQLAGSAFKEVRDAAAASAISDYLDEIFVGFNQIHGKTEDAAEGADELSGGADSAEEGAGELSTGVDDAHTGAGSLSGGLDELHTGSQSLAEGAGTASEEVSAQVAKLDELADERLPQLEEDIPAIQERAETAAEVTGALSTALEALPEDVDTAGLTEVDTRLASFLRDNPELETENPELYTLLRDLQEAMDTALSVAGYIDDNRDGIESAAEEAASLSEQAAALSEDLPDMVDRAEEARDKADELDEGLAGLATGSAALRDGLADASEGASDLDSGLGLLSGGAGDLHEGLGELASGSGELAEGLGEGAGEIPTYSDRGRTDAAGTMSEPIRLDSEISNESPNYGTGFAPFFVPLSLWVGAMVVFMVLPALSSRALASSAPSWRVALAGRVVPLLLGVGQVAVMLGSLHLFLGLEARNWLLVIGFLVLTSAAFTAVVQYLNVRFGAAGRVIALALLVLQLTSAGGTYPIETSPGFFQAIGPYLPLHWGVTAMRILLGGGDMTLVWTTFGVMGLWLVIPLLLTWLAVDRKRVWTMSSLHPALKL</sequence>
<dbReference type="InterPro" id="IPR051328">
    <property type="entry name" value="T7SS_ABC-Transporter"/>
</dbReference>
<dbReference type="InterPro" id="IPR013525">
    <property type="entry name" value="ABC2_TM"/>
</dbReference>
<feature type="region of interest" description="Disordered" evidence="5">
    <location>
        <begin position="448"/>
        <end position="486"/>
    </location>
</feature>
<dbReference type="Gene3D" id="3.40.1710.10">
    <property type="entry name" value="abc type-2 transporter like domain"/>
    <property type="match status" value="1"/>
</dbReference>
<evidence type="ECO:0000256" key="4">
    <source>
        <dbReference type="ARBA" id="ARBA00023136"/>
    </source>
</evidence>
<dbReference type="NCBIfam" id="TIGR03061">
    <property type="entry name" value="pip_yhgE_Nterm"/>
    <property type="match status" value="1"/>
</dbReference>
<evidence type="ECO:0000256" key="2">
    <source>
        <dbReference type="ARBA" id="ARBA00022692"/>
    </source>
</evidence>
<feature type="transmembrane region" description="Helical" evidence="6">
    <location>
        <begin position="20"/>
        <end position="43"/>
    </location>
</feature>
<keyword evidence="9" id="KW-1185">Reference proteome</keyword>
<name>A0ABU7K828_9ACTN</name>
<accession>A0ABU7K828</accession>
<dbReference type="NCBIfam" id="TIGR03057">
    <property type="entry name" value="xxxLxxG_by_4"/>
    <property type="match status" value="1"/>
</dbReference>
<evidence type="ECO:0000313" key="9">
    <source>
        <dbReference type="Proteomes" id="UP001356095"/>
    </source>
</evidence>
<evidence type="ECO:0000256" key="6">
    <source>
        <dbReference type="SAM" id="Phobius"/>
    </source>
</evidence>
<comment type="caution">
    <text evidence="8">The sequence shown here is derived from an EMBL/GenBank/DDBJ whole genome shotgun (WGS) entry which is preliminary data.</text>
</comment>
<dbReference type="PANTHER" id="PTHR43077:SF5">
    <property type="entry name" value="PHAGE INFECTION PROTEIN"/>
    <property type="match status" value="1"/>
</dbReference>
<evidence type="ECO:0000256" key="3">
    <source>
        <dbReference type="ARBA" id="ARBA00022989"/>
    </source>
</evidence>
<gene>
    <name evidence="8" type="ORF">Q8791_14295</name>
</gene>
<dbReference type="PANTHER" id="PTHR43077">
    <property type="entry name" value="TRANSPORT PERMEASE YVFS-RELATED"/>
    <property type="match status" value="1"/>
</dbReference>
<keyword evidence="2 6" id="KW-0812">Transmembrane</keyword>
<dbReference type="InterPro" id="IPR017501">
    <property type="entry name" value="Phage_infect_YhgE_C"/>
</dbReference>